<keyword evidence="3" id="KW-1185">Reference proteome</keyword>
<reference evidence="2 3" key="1">
    <citation type="submission" date="2024-07" db="EMBL/GenBank/DDBJ databases">
        <title>Active virus-host system and metabolic interactions in a Lokiarchaeon culture.</title>
        <authorList>
            <person name="Ponce Toledo R.I."/>
            <person name="Rodrigues Oliveira T."/>
            <person name="Schleper C."/>
        </authorList>
    </citation>
    <scope>NUCLEOTIDE SEQUENCE [LARGE SCALE GENOMIC DNA]</scope>
    <source>
        <strain evidence="2 3">B35</strain>
    </source>
</reference>
<dbReference type="RefSeq" id="WP_371150737.1">
    <property type="nucleotide sequence ID" value="NZ_JBFSOO010000008.1"/>
</dbReference>
<dbReference type="InterPro" id="IPR007048">
    <property type="entry name" value="IraD/Gp25-like"/>
</dbReference>
<name>A0ABV4JTX9_9BACT</name>
<evidence type="ECO:0000259" key="1">
    <source>
        <dbReference type="Pfam" id="PF04965"/>
    </source>
</evidence>
<sequence>MIGVDAVTGKQLSGTAHLDQSVRDILATRKGTRLMRRDYGSDVPNLVDSPLSPENLVDIFAAVAEALDRWEPRLRLDRVQVSAVSPGKLTIDIFGTRLDENGEPYKLEGVVI</sequence>
<evidence type="ECO:0000313" key="2">
    <source>
        <dbReference type="EMBL" id="MEZ6854195.1"/>
    </source>
</evidence>
<protein>
    <submittedName>
        <fullName evidence="2">GPW/gp25 family protein</fullName>
    </submittedName>
</protein>
<gene>
    <name evidence="2" type="ORF">AB2Z07_11760</name>
</gene>
<evidence type="ECO:0000313" key="3">
    <source>
        <dbReference type="Proteomes" id="UP001568358"/>
    </source>
</evidence>
<organism evidence="2 3">
    <name type="scientific">Halodesulfovibrio aestuarii</name>
    <dbReference type="NCBI Taxonomy" id="126333"/>
    <lineage>
        <taxon>Bacteria</taxon>
        <taxon>Pseudomonadati</taxon>
        <taxon>Thermodesulfobacteriota</taxon>
        <taxon>Desulfovibrionia</taxon>
        <taxon>Desulfovibrionales</taxon>
        <taxon>Desulfovibrionaceae</taxon>
        <taxon>Halodesulfovibrio</taxon>
    </lineage>
</organism>
<feature type="domain" description="IraD/Gp25-like" evidence="1">
    <location>
        <begin position="14"/>
        <end position="97"/>
    </location>
</feature>
<dbReference type="Gene3D" id="3.10.450.40">
    <property type="match status" value="1"/>
</dbReference>
<comment type="caution">
    <text evidence="2">The sequence shown here is derived from an EMBL/GenBank/DDBJ whole genome shotgun (WGS) entry which is preliminary data.</text>
</comment>
<dbReference type="Proteomes" id="UP001568358">
    <property type="component" value="Unassembled WGS sequence"/>
</dbReference>
<dbReference type="EMBL" id="JBFSOO010000008">
    <property type="protein sequence ID" value="MEZ6854195.1"/>
    <property type="molecule type" value="Genomic_DNA"/>
</dbReference>
<proteinExistence type="predicted"/>
<dbReference type="Pfam" id="PF04965">
    <property type="entry name" value="GPW_gp25"/>
    <property type="match status" value="1"/>
</dbReference>
<dbReference type="SUPFAM" id="SSF160719">
    <property type="entry name" value="gpW/gp25-like"/>
    <property type="match status" value="1"/>
</dbReference>
<accession>A0ABV4JTX9</accession>